<dbReference type="SUPFAM" id="SSF56801">
    <property type="entry name" value="Acetyl-CoA synthetase-like"/>
    <property type="match status" value="1"/>
</dbReference>
<dbReference type="InterPro" id="IPR045851">
    <property type="entry name" value="AMP-bd_C_sf"/>
</dbReference>
<dbReference type="InterPro" id="IPR050237">
    <property type="entry name" value="ATP-dep_AMP-bd_enzyme"/>
</dbReference>
<evidence type="ECO:0000256" key="2">
    <source>
        <dbReference type="ARBA" id="ARBA00022598"/>
    </source>
</evidence>
<evidence type="ECO:0000256" key="1">
    <source>
        <dbReference type="ARBA" id="ARBA00006432"/>
    </source>
</evidence>
<evidence type="ECO:0000259" key="3">
    <source>
        <dbReference type="Pfam" id="PF00501"/>
    </source>
</evidence>
<dbReference type="OrthoDB" id="311554at2"/>
<reference evidence="5 6" key="1">
    <citation type="submission" date="2012-06" db="EMBL/GenBank/DDBJ databases">
        <title>The complete chromosome of genome of Turneriella parva DSM 21527.</title>
        <authorList>
            <consortium name="US DOE Joint Genome Institute (JGI-PGF)"/>
            <person name="Lucas S."/>
            <person name="Han J."/>
            <person name="Lapidus A."/>
            <person name="Bruce D."/>
            <person name="Goodwin L."/>
            <person name="Pitluck S."/>
            <person name="Peters L."/>
            <person name="Kyrpides N."/>
            <person name="Mavromatis K."/>
            <person name="Ivanova N."/>
            <person name="Mikhailova N."/>
            <person name="Chertkov O."/>
            <person name="Detter J.C."/>
            <person name="Tapia R."/>
            <person name="Han C."/>
            <person name="Land M."/>
            <person name="Hauser L."/>
            <person name="Markowitz V."/>
            <person name="Cheng J.-F."/>
            <person name="Hugenholtz P."/>
            <person name="Woyke T."/>
            <person name="Wu D."/>
            <person name="Gronow S."/>
            <person name="Wellnitz S."/>
            <person name="Brambilla E."/>
            <person name="Klenk H.-P."/>
            <person name="Eisen J.A."/>
        </authorList>
    </citation>
    <scope>NUCLEOTIDE SEQUENCE [LARGE SCALE GENOMIC DNA]</scope>
    <source>
        <strain evidence="6">ATCC BAA-1111 / DSM 21527 / NCTC 11395 / H</strain>
    </source>
</reference>
<dbReference type="EMBL" id="CP002959">
    <property type="protein sequence ID" value="AFM12196.1"/>
    <property type="molecule type" value="Genomic_DNA"/>
</dbReference>
<gene>
    <name evidence="5" type="ordered locus">Turpa_1548</name>
</gene>
<comment type="similarity">
    <text evidence="1">Belongs to the ATP-dependent AMP-binding enzyme family.</text>
</comment>
<dbReference type="Gene3D" id="3.40.50.12780">
    <property type="entry name" value="N-terminal domain of ligase-like"/>
    <property type="match status" value="1"/>
</dbReference>
<dbReference type="RefSeq" id="WP_014802707.1">
    <property type="nucleotide sequence ID" value="NC_018020.1"/>
</dbReference>
<dbReference type="HOGENOM" id="CLU_000022_59_7_12"/>
<dbReference type="PANTHER" id="PTHR43767">
    <property type="entry name" value="LONG-CHAIN-FATTY-ACID--COA LIGASE"/>
    <property type="match status" value="1"/>
</dbReference>
<dbReference type="InterPro" id="IPR000873">
    <property type="entry name" value="AMP-dep_synth/lig_dom"/>
</dbReference>
<dbReference type="InterPro" id="IPR042099">
    <property type="entry name" value="ANL_N_sf"/>
</dbReference>
<dbReference type="Proteomes" id="UP000006048">
    <property type="component" value="Chromosome"/>
</dbReference>
<dbReference type="PROSITE" id="PS00455">
    <property type="entry name" value="AMP_BINDING"/>
    <property type="match status" value="1"/>
</dbReference>
<accession>I4B4I9</accession>
<dbReference type="PANTHER" id="PTHR43767:SF1">
    <property type="entry name" value="NONRIBOSOMAL PEPTIDE SYNTHASE PES1 (EUROFUNG)-RELATED"/>
    <property type="match status" value="1"/>
</dbReference>
<dbReference type="NCBIfam" id="NF004837">
    <property type="entry name" value="PRK06187.1"/>
    <property type="match status" value="1"/>
</dbReference>
<name>I4B4I9_TURPD</name>
<evidence type="ECO:0000313" key="6">
    <source>
        <dbReference type="Proteomes" id="UP000006048"/>
    </source>
</evidence>
<dbReference type="InterPro" id="IPR025110">
    <property type="entry name" value="AMP-bd_C"/>
</dbReference>
<dbReference type="PATRIC" id="fig|869212.3.peg.1542"/>
<organism evidence="5 6">
    <name type="scientific">Turneriella parva (strain ATCC BAA-1111 / DSM 21527 / NCTC 11395 / H)</name>
    <name type="common">Leptospira parva</name>
    <dbReference type="NCBI Taxonomy" id="869212"/>
    <lineage>
        <taxon>Bacteria</taxon>
        <taxon>Pseudomonadati</taxon>
        <taxon>Spirochaetota</taxon>
        <taxon>Spirochaetia</taxon>
        <taxon>Leptospirales</taxon>
        <taxon>Leptospiraceae</taxon>
        <taxon>Turneriella</taxon>
    </lineage>
</organism>
<dbReference type="Gene3D" id="3.30.300.30">
    <property type="match status" value="1"/>
</dbReference>
<dbReference type="Pfam" id="PF13193">
    <property type="entry name" value="AMP-binding_C"/>
    <property type="match status" value="1"/>
</dbReference>
<dbReference type="STRING" id="869212.Turpa_1548"/>
<protein>
    <submittedName>
        <fullName evidence="5">AMP-dependent synthetase and ligase</fullName>
    </submittedName>
</protein>
<dbReference type="AlphaFoldDB" id="I4B4I9"/>
<dbReference type="GO" id="GO:0016878">
    <property type="term" value="F:acid-thiol ligase activity"/>
    <property type="evidence" value="ECO:0007669"/>
    <property type="project" value="UniProtKB-ARBA"/>
</dbReference>
<evidence type="ECO:0000259" key="4">
    <source>
        <dbReference type="Pfam" id="PF13193"/>
    </source>
</evidence>
<dbReference type="CDD" id="cd05936">
    <property type="entry name" value="FC-FACS_FadD_like"/>
    <property type="match status" value="1"/>
</dbReference>
<keyword evidence="6" id="KW-1185">Reference proteome</keyword>
<proteinExistence type="inferred from homology"/>
<dbReference type="Pfam" id="PF00501">
    <property type="entry name" value="AMP-binding"/>
    <property type="match status" value="1"/>
</dbReference>
<evidence type="ECO:0000313" key="5">
    <source>
        <dbReference type="EMBL" id="AFM12196.1"/>
    </source>
</evidence>
<dbReference type="FunFam" id="3.30.300.30:FF:000008">
    <property type="entry name" value="2,3-dihydroxybenzoate-AMP ligase"/>
    <property type="match status" value="1"/>
</dbReference>
<feature type="domain" description="AMP-dependent synthetase/ligase" evidence="3">
    <location>
        <begin position="22"/>
        <end position="391"/>
    </location>
</feature>
<dbReference type="InterPro" id="IPR020845">
    <property type="entry name" value="AMP-binding_CS"/>
</dbReference>
<sequence length="533" mass="58759">MNAFDHIKINPPFATIAELWDARTQQHGTKTYLYFQDRAFDYTEMRAKIAQAAGMLRALGAQKGDHIALLIPNSPDFLFLWFGAMTAGYTAVTINTLLKAEELDFIINDCDARILVTTPQFRKALEPVWVRLAKIQHVVLTTPDADFPQARDLATELTGAAKFTAEDLAGGDKASMIYTSGTTGHPKGVLLSHANILYNSYVTHQMIDLEPVDTALCIMPLFHVNAQIASMMSTLWAGATVVLEDGFKPRSFIDTLKKYRCTTFSGVPTIYNFLNELNGSTSLTDQEASPDLSFLKACICGAAPMPVEVFNRFEEKFKGKIIEGYGLSEGTCVSSLNPLRGKRKIGSIGISIAGQEMAVANANIEGRNEFLTDGEVGELVVRGPNVMQGYYKRDEANRATLIDGWLHTGDLGYRDAEGYFYISGRKKEMIIQGGENIYPKEIEEVLYKHEAVSECAIVGIPDKKYGEVVGAFIIAKEGASLSAADVRNYLREKIANYKMPKVIEFVTGFPKTATGKIQKNKIAEAYNQKKVGT</sequence>
<keyword evidence="2 5" id="KW-0436">Ligase</keyword>
<feature type="domain" description="AMP-binding enzyme C-terminal" evidence="4">
    <location>
        <begin position="441"/>
        <end position="516"/>
    </location>
</feature>
<dbReference type="KEGG" id="tpx:Turpa_1548"/>